<dbReference type="EMBL" id="AONB01000012">
    <property type="protein sequence ID" value="EXJ10631.1"/>
    <property type="molecule type" value="Genomic_DNA"/>
</dbReference>
<gene>
    <name evidence="1" type="primary">cysE_3</name>
    <name evidence="1" type="ORF">D791_02462</name>
</gene>
<keyword evidence="1" id="KW-0012">Acyltransferase</keyword>
<name>W9V0Z6_9GAMM</name>
<reference evidence="2" key="1">
    <citation type="submission" date="2012-11" db="EMBL/GenBank/DDBJ databases">
        <authorList>
            <person name="Singh A."/>
            <person name="Pinnaka A.K."/>
            <person name="Vaidya B."/>
        </authorList>
    </citation>
    <scope>NUCLEOTIDE SEQUENCE [LARGE SCALE GENOMIC DNA]</scope>
    <source>
        <strain evidence="2">AK23</strain>
    </source>
</reference>
<dbReference type="OrthoDB" id="9801456at2"/>
<dbReference type="AlphaFoldDB" id="W9V0Z6"/>
<dbReference type="EC" id="2.3.1.30" evidence="1"/>
<dbReference type="STRING" id="1229521.D791_02462"/>
<dbReference type="Proteomes" id="UP000019464">
    <property type="component" value="Unassembled WGS sequence"/>
</dbReference>
<dbReference type="RefSeq" id="WP_051514451.1">
    <property type="nucleotide sequence ID" value="NZ_AONB01000012.1"/>
</dbReference>
<accession>W9V0Z6</accession>
<evidence type="ECO:0000313" key="2">
    <source>
        <dbReference type="Proteomes" id="UP000019464"/>
    </source>
</evidence>
<dbReference type="SUPFAM" id="SSF51161">
    <property type="entry name" value="Trimeric LpxA-like enzymes"/>
    <property type="match status" value="1"/>
</dbReference>
<sequence>MKLGEHFINILGGLDSVPSIQYLWKEAQEYVVKNDVRMIKKYQNLILVLHNSFVSPETKMGDGVSFGYGGIGVVLHKNCVIGNGVSISQNVTLGGTPGSVSKDESGKNFFVPIVKDNCYIACGSKVLGVVVLEKFTVIGANSVVLSNTEPFSVYVGNPARKVKNIRKENCLKYRGFFRSLQLLNDIEYTLLFPS</sequence>
<proteinExistence type="predicted"/>
<organism evidence="1 2">
    <name type="scientific">Nitrincola nitratireducens</name>
    <dbReference type="NCBI Taxonomy" id="1229521"/>
    <lineage>
        <taxon>Bacteria</taxon>
        <taxon>Pseudomonadati</taxon>
        <taxon>Pseudomonadota</taxon>
        <taxon>Gammaproteobacteria</taxon>
        <taxon>Oceanospirillales</taxon>
        <taxon>Oceanospirillaceae</taxon>
        <taxon>Nitrincola</taxon>
    </lineage>
</organism>
<dbReference type="Gene3D" id="2.160.10.10">
    <property type="entry name" value="Hexapeptide repeat proteins"/>
    <property type="match status" value="1"/>
</dbReference>
<protein>
    <submittedName>
        <fullName evidence="1">Serine acetyltransferase</fullName>
        <ecNumber evidence="1">2.3.1.30</ecNumber>
    </submittedName>
</protein>
<dbReference type="PANTHER" id="PTHR42811">
    <property type="entry name" value="SERINE ACETYLTRANSFERASE"/>
    <property type="match status" value="1"/>
</dbReference>
<keyword evidence="2" id="KW-1185">Reference proteome</keyword>
<keyword evidence="1" id="KW-0808">Transferase</keyword>
<comment type="caution">
    <text evidence="1">The sequence shown here is derived from an EMBL/GenBank/DDBJ whole genome shotgun (WGS) entry which is preliminary data.</text>
</comment>
<evidence type="ECO:0000313" key="1">
    <source>
        <dbReference type="EMBL" id="EXJ10631.1"/>
    </source>
</evidence>
<dbReference type="InterPro" id="IPR011004">
    <property type="entry name" value="Trimer_LpxA-like_sf"/>
</dbReference>
<reference evidence="1 2" key="2">
    <citation type="journal article" date="2015" name="Syst. Appl. Microbiol.">
        <title>Nitrincola nitratireducens sp. nov. isolated from a haloalkaline crater lake.</title>
        <authorList>
            <person name="Singh A."/>
            <person name="Vaidya B."/>
            <person name="Tanuku N.R."/>
            <person name="Pinnaka A.K."/>
        </authorList>
    </citation>
    <scope>NUCLEOTIDE SEQUENCE [LARGE SCALE GENOMIC DNA]</scope>
    <source>
        <strain evidence="1 2">AK23</strain>
    </source>
</reference>
<dbReference type="GO" id="GO:0009001">
    <property type="term" value="F:serine O-acetyltransferase activity"/>
    <property type="evidence" value="ECO:0007669"/>
    <property type="project" value="UniProtKB-EC"/>
</dbReference>